<gene>
    <name evidence="1" type="ORF">CISG_08525</name>
</gene>
<dbReference type="STRING" id="454286.A0A0J8R747"/>
<accession>A0A0J8R747</accession>
<name>A0A0J8R747_COCIT</name>
<evidence type="ECO:0000313" key="1">
    <source>
        <dbReference type="EMBL" id="KMU80854.1"/>
    </source>
</evidence>
<evidence type="ECO:0000313" key="2">
    <source>
        <dbReference type="Proteomes" id="UP000054559"/>
    </source>
</evidence>
<dbReference type="Proteomes" id="UP000054559">
    <property type="component" value="Unassembled WGS sequence"/>
</dbReference>
<dbReference type="EMBL" id="DS268193">
    <property type="protein sequence ID" value="KMU80854.1"/>
    <property type="molecule type" value="Genomic_DNA"/>
</dbReference>
<proteinExistence type="predicted"/>
<dbReference type="AlphaFoldDB" id="A0A0J8R747"/>
<sequence length="50" mass="5759">MEATSDNLDQELLAFLSTVFPKETRIKQKENERAARMDLYGNTYDACTVM</sequence>
<reference evidence="2" key="1">
    <citation type="journal article" date="2010" name="Genome Res.">
        <title>Population genomic sequencing of Coccidioides fungi reveals recent hybridization and transposon control.</title>
        <authorList>
            <person name="Neafsey D.E."/>
            <person name="Barker B.M."/>
            <person name="Sharpton T.J."/>
            <person name="Stajich J.E."/>
            <person name="Park D.J."/>
            <person name="Whiston E."/>
            <person name="Hung C.-Y."/>
            <person name="McMahan C."/>
            <person name="White J."/>
            <person name="Sykes S."/>
            <person name="Heiman D."/>
            <person name="Young S."/>
            <person name="Zeng Q."/>
            <person name="Abouelleil A."/>
            <person name="Aftuck L."/>
            <person name="Bessette D."/>
            <person name="Brown A."/>
            <person name="FitzGerald M."/>
            <person name="Lui A."/>
            <person name="Macdonald J.P."/>
            <person name="Priest M."/>
            <person name="Orbach M.J."/>
            <person name="Galgiani J.N."/>
            <person name="Kirkland T.N."/>
            <person name="Cole G.T."/>
            <person name="Birren B.W."/>
            <person name="Henn M.R."/>
            <person name="Taylor J.W."/>
            <person name="Rounsley S.D."/>
        </authorList>
    </citation>
    <scope>NUCLEOTIDE SEQUENCE [LARGE SCALE GENOMIC DNA]</scope>
    <source>
        <strain evidence="2">RMSCC 3703</strain>
    </source>
</reference>
<protein>
    <submittedName>
        <fullName evidence="1">Uncharacterized protein</fullName>
    </submittedName>
</protein>
<organism evidence="1 2">
    <name type="scientific">Coccidioides immitis RMSCC 3703</name>
    <dbReference type="NCBI Taxonomy" id="454286"/>
    <lineage>
        <taxon>Eukaryota</taxon>
        <taxon>Fungi</taxon>
        <taxon>Dikarya</taxon>
        <taxon>Ascomycota</taxon>
        <taxon>Pezizomycotina</taxon>
        <taxon>Eurotiomycetes</taxon>
        <taxon>Eurotiomycetidae</taxon>
        <taxon>Onygenales</taxon>
        <taxon>Onygenaceae</taxon>
        <taxon>Coccidioides</taxon>
    </lineage>
</organism>
<dbReference type="OrthoDB" id="5588846at2759"/>